<gene>
    <name evidence="4" type="ORF">ILEXP_LOCUS14236</name>
</gene>
<dbReference type="Pfam" id="PF23282">
    <property type="entry name" value="WHD_ROQ1"/>
    <property type="match status" value="1"/>
</dbReference>
<dbReference type="InterPro" id="IPR042197">
    <property type="entry name" value="Apaf_helical"/>
</dbReference>
<feature type="domain" description="Disease resistance protein Roq1-like winged-helix" evidence="3">
    <location>
        <begin position="81"/>
        <end position="148"/>
    </location>
</feature>
<dbReference type="InterPro" id="IPR036390">
    <property type="entry name" value="WH_DNA-bd_sf"/>
</dbReference>
<evidence type="ECO:0000259" key="3">
    <source>
        <dbReference type="Pfam" id="PF23282"/>
    </source>
</evidence>
<evidence type="ECO:0000256" key="2">
    <source>
        <dbReference type="ARBA" id="ARBA00022737"/>
    </source>
</evidence>
<dbReference type="Proteomes" id="UP001642360">
    <property type="component" value="Unassembled WGS sequence"/>
</dbReference>
<dbReference type="PANTHER" id="PTHR11017:SF271">
    <property type="entry name" value="DISEASE RESISTANCE PROTEIN (TIR-NBS-LRR CLASS) FAMILY"/>
    <property type="match status" value="1"/>
</dbReference>
<accession>A0ABC8RNT2</accession>
<protein>
    <recommendedName>
        <fullName evidence="3">Disease resistance protein Roq1-like winged-helix domain-containing protein</fullName>
    </recommendedName>
</protein>
<evidence type="ECO:0000313" key="4">
    <source>
        <dbReference type="EMBL" id="CAK9146393.1"/>
    </source>
</evidence>
<reference evidence="4 5" key="1">
    <citation type="submission" date="2024-02" db="EMBL/GenBank/DDBJ databases">
        <authorList>
            <person name="Vignale AGUSTIN F."/>
            <person name="Sosa J E."/>
            <person name="Modenutti C."/>
        </authorList>
    </citation>
    <scope>NUCLEOTIDE SEQUENCE [LARGE SCALE GENOMIC DNA]</scope>
</reference>
<dbReference type="InterPro" id="IPR058192">
    <property type="entry name" value="WHD_ROQ1-like"/>
</dbReference>
<sequence length="161" mass="18424">MLFNLHAFGQDEPVEGHVEQSRKVPHCCGGMPLVLEVMGSCLSGKSVDEWESALKRIEVIPNYEFLQVLKISYDSLPDIHYKNLFLDIECFFVGKDKDYVITILDGCGYATIDGLRTLMDRFLLTANKKLEMHQLLQDMGREIICQKSYDETRKTQQTVVS</sequence>
<dbReference type="SUPFAM" id="SSF52540">
    <property type="entry name" value="P-loop containing nucleoside triphosphate hydrolases"/>
    <property type="match status" value="1"/>
</dbReference>
<keyword evidence="5" id="KW-1185">Reference proteome</keyword>
<evidence type="ECO:0000313" key="5">
    <source>
        <dbReference type="Proteomes" id="UP001642360"/>
    </source>
</evidence>
<comment type="caution">
    <text evidence="4">The sequence shown here is derived from an EMBL/GenBank/DDBJ whole genome shotgun (WGS) entry which is preliminary data.</text>
</comment>
<dbReference type="AlphaFoldDB" id="A0ABC8RNT2"/>
<organism evidence="4 5">
    <name type="scientific">Ilex paraguariensis</name>
    <name type="common">yerba mate</name>
    <dbReference type="NCBI Taxonomy" id="185542"/>
    <lineage>
        <taxon>Eukaryota</taxon>
        <taxon>Viridiplantae</taxon>
        <taxon>Streptophyta</taxon>
        <taxon>Embryophyta</taxon>
        <taxon>Tracheophyta</taxon>
        <taxon>Spermatophyta</taxon>
        <taxon>Magnoliopsida</taxon>
        <taxon>eudicotyledons</taxon>
        <taxon>Gunneridae</taxon>
        <taxon>Pentapetalae</taxon>
        <taxon>asterids</taxon>
        <taxon>campanulids</taxon>
        <taxon>Aquifoliales</taxon>
        <taxon>Aquifoliaceae</taxon>
        <taxon>Ilex</taxon>
    </lineage>
</organism>
<dbReference type="SUPFAM" id="SSF46785">
    <property type="entry name" value="Winged helix' DNA-binding domain"/>
    <property type="match status" value="1"/>
</dbReference>
<dbReference type="EMBL" id="CAUOFW020001569">
    <property type="protein sequence ID" value="CAK9146393.1"/>
    <property type="molecule type" value="Genomic_DNA"/>
</dbReference>
<dbReference type="InterPro" id="IPR044974">
    <property type="entry name" value="Disease_R_plants"/>
</dbReference>
<dbReference type="Gene3D" id="1.10.8.430">
    <property type="entry name" value="Helical domain of apoptotic protease-activating factors"/>
    <property type="match status" value="1"/>
</dbReference>
<proteinExistence type="predicted"/>
<evidence type="ECO:0000256" key="1">
    <source>
        <dbReference type="ARBA" id="ARBA00022614"/>
    </source>
</evidence>
<keyword evidence="2" id="KW-0677">Repeat</keyword>
<keyword evidence="1" id="KW-0433">Leucine-rich repeat</keyword>
<dbReference type="PANTHER" id="PTHR11017">
    <property type="entry name" value="LEUCINE-RICH REPEAT-CONTAINING PROTEIN"/>
    <property type="match status" value="1"/>
</dbReference>
<name>A0ABC8RNT2_9AQUA</name>
<dbReference type="InterPro" id="IPR027417">
    <property type="entry name" value="P-loop_NTPase"/>
</dbReference>